<dbReference type="SUPFAM" id="SSF103481">
    <property type="entry name" value="Multidrug resistance efflux transporter EmrE"/>
    <property type="match status" value="2"/>
</dbReference>
<gene>
    <name evidence="8" type="ORF">EIY87_34200</name>
</gene>
<dbReference type="PANTHER" id="PTHR32322">
    <property type="entry name" value="INNER MEMBRANE TRANSPORTER"/>
    <property type="match status" value="1"/>
</dbReference>
<comment type="subcellular location">
    <subcellularLocation>
        <location evidence="1">Membrane</location>
        <topology evidence="1">Multi-pass membrane protein</topology>
    </subcellularLocation>
</comment>
<feature type="transmembrane region" description="Helical" evidence="6">
    <location>
        <begin position="112"/>
        <end position="130"/>
    </location>
</feature>
<feature type="transmembrane region" description="Helical" evidence="6">
    <location>
        <begin position="172"/>
        <end position="191"/>
    </location>
</feature>
<evidence type="ECO:0000256" key="4">
    <source>
        <dbReference type="ARBA" id="ARBA00022989"/>
    </source>
</evidence>
<dbReference type="OrthoDB" id="5315632at2"/>
<keyword evidence="4 6" id="KW-1133">Transmembrane helix</keyword>
<organism evidence="8 9">
    <name type="scientific">Amycolatopsis eburnea</name>
    <dbReference type="NCBI Taxonomy" id="2267691"/>
    <lineage>
        <taxon>Bacteria</taxon>
        <taxon>Bacillati</taxon>
        <taxon>Actinomycetota</taxon>
        <taxon>Actinomycetes</taxon>
        <taxon>Pseudonocardiales</taxon>
        <taxon>Pseudonocardiaceae</taxon>
        <taxon>Amycolatopsis</taxon>
    </lineage>
</organism>
<keyword evidence="9" id="KW-1185">Reference proteome</keyword>
<evidence type="ECO:0000256" key="2">
    <source>
        <dbReference type="ARBA" id="ARBA00007362"/>
    </source>
</evidence>
<feature type="transmembrane region" description="Helical" evidence="6">
    <location>
        <begin position="57"/>
        <end position="74"/>
    </location>
</feature>
<dbReference type="Proteomes" id="UP000267081">
    <property type="component" value="Unassembled WGS sequence"/>
</dbReference>
<feature type="domain" description="EamA" evidence="7">
    <location>
        <begin position="142"/>
        <end position="275"/>
    </location>
</feature>
<dbReference type="EMBL" id="RSEC01000059">
    <property type="protein sequence ID" value="RSD12096.1"/>
    <property type="molecule type" value="Genomic_DNA"/>
</dbReference>
<evidence type="ECO:0000259" key="7">
    <source>
        <dbReference type="Pfam" id="PF00892"/>
    </source>
</evidence>
<evidence type="ECO:0000256" key="1">
    <source>
        <dbReference type="ARBA" id="ARBA00004141"/>
    </source>
</evidence>
<dbReference type="Gene3D" id="1.10.3730.20">
    <property type="match status" value="1"/>
</dbReference>
<evidence type="ECO:0000313" key="8">
    <source>
        <dbReference type="EMBL" id="RSD12096.1"/>
    </source>
</evidence>
<protein>
    <submittedName>
        <fullName evidence="8">DMT family transporter</fullName>
    </submittedName>
</protein>
<feature type="transmembrane region" description="Helical" evidence="6">
    <location>
        <begin position="26"/>
        <end position="45"/>
    </location>
</feature>
<evidence type="ECO:0000313" key="9">
    <source>
        <dbReference type="Proteomes" id="UP000267081"/>
    </source>
</evidence>
<proteinExistence type="inferred from homology"/>
<dbReference type="InterPro" id="IPR050638">
    <property type="entry name" value="AA-Vitamin_Transporters"/>
</dbReference>
<keyword evidence="3 6" id="KW-0812">Transmembrane</keyword>
<accession>A0A3R9DVR7</accession>
<feature type="transmembrane region" description="Helical" evidence="6">
    <location>
        <begin position="232"/>
        <end position="252"/>
    </location>
</feature>
<evidence type="ECO:0000256" key="6">
    <source>
        <dbReference type="SAM" id="Phobius"/>
    </source>
</evidence>
<feature type="transmembrane region" description="Helical" evidence="6">
    <location>
        <begin position="80"/>
        <end position="100"/>
    </location>
</feature>
<comment type="similarity">
    <text evidence="2">Belongs to the EamA transporter family.</text>
</comment>
<reference evidence="8 9" key="1">
    <citation type="submission" date="2018-12" db="EMBL/GenBank/DDBJ databases">
        <title>Amycolatopsis eburnea sp. nov. actinomycete associate with arbuscular mycorrhiza fungal spore.</title>
        <authorList>
            <person name="Lumyong S."/>
            <person name="Chaiya L."/>
        </authorList>
    </citation>
    <scope>NUCLEOTIDE SEQUENCE [LARGE SCALE GENOMIC DNA]</scope>
    <source>
        <strain evidence="8 9">GLM-1</strain>
    </source>
</reference>
<dbReference type="GO" id="GO:0016020">
    <property type="term" value="C:membrane"/>
    <property type="evidence" value="ECO:0007669"/>
    <property type="project" value="UniProtKB-SubCell"/>
</dbReference>
<feature type="domain" description="EamA" evidence="7">
    <location>
        <begin position="5"/>
        <end position="126"/>
    </location>
</feature>
<feature type="transmembrane region" description="Helical" evidence="6">
    <location>
        <begin position="142"/>
        <end position="160"/>
    </location>
</feature>
<dbReference type="PANTHER" id="PTHR32322:SF9">
    <property type="entry name" value="AMINO-ACID METABOLITE EFFLUX PUMP-RELATED"/>
    <property type="match status" value="1"/>
</dbReference>
<feature type="transmembrane region" description="Helical" evidence="6">
    <location>
        <begin position="258"/>
        <end position="275"/>
    </location>
</feature>
<evidence type="ECO:0000256" key="5">
    <source>
        <dbReference type="ARBA" id="ARBA00023136"/>
    </source>
</evidence>
<keyword evidence="5 6" id="KW-0472">Membrane</keyword>
<dbReference type="InterPro" id="IPR000620">
    <property type="entry name" value="EamA_dom"/>
</dbReference>
<comment type="caution">
    <text evidence="8">The sequence shown here is derived from an EMBL/GenBank/DDBJ whole genome shotgun (WGS) entry which is preliminary data.</text>
</comment>
<dbReference type="Pfam" id="PF00892">
    <property type="entry name" value="EamA"/>
    <property type="match status" value="2"/>
</dbReference>
<sequence>MAAGALGVSTSAVLIGVSGASPGTATFYRCALAAAMLLPLVIFEWRREGPPSNRQRLYALAAGTLFAGDALWWTQAIGEVGAGLSTVLVNAQVALVPLLALAVDREPVSRRFLLLLPVMLAGIVLTGGVLDQDVGGTDPLAGTIHALLAAACYSGFLFLLRRGGSAGRTVQTYQYVVVSAALVSLGAGFLWHGMTLAPGWAQFGWLVLVAFGGQVAGWLLVALATPRLPSEVGAALLMLTPIGALALGAIVLGERPTPLQLTGSALILAGAYFASRRAPRRSQELDTAR</sequence>
<evidence type="ECO:0000256" key="3">
    <source>
        <dbReference type="ARBA" id="ARBA00022692"/>
    </source>
</evidence>
<dbReference type="InterPro" id="IPR037185">
    <property type="entry name" value="EmrE-like"/>
</dbReference>
<name>A0A3R9DVR7_9PSEU</name>
<dbReference type="AlphaFoldDB" id="A0A3R9DVR7"/>
<feature type="transmembrane region" description="Helical" evidence="6">
    <location>
        <begin position="203"/>
        <end position="225"/>
    </location>
</feature>